<sequence>MPVLQAEAFWQFSLDYYARYQEPLLRLQDESGLNVNILLLCLYLQEQHIRLSAQQFAGLRAAIRSTEALLAPLRTVRRQTKAHDEEAYLLLQKAELALEKRQQRQLCVNLAEVDNYLKQPPEGPNNLQRYCQAEGRDPACLRALLSLLQG</sequence>
<dbReference type="EMBL" id="JAFKCV010000001">
    <property type="protein sequence ID" value="MBN7823636.1"/>
    <property type="molecule type" value="Genomic_DNA"/>
</dbReference>
<dbReference type="AlphaFoldDB" id="A0A939IPP1"/>
<evidence type="ECO:0000313" key="2">
    <source>
        <dbReference type="Proteomes" id="UP000664654"/>
    </source>
</evidence>
<dbReference type="Proteomes" id="UP000664654">
    <property type="component" value="Unassembled WGS sequence"/>
</dbReference>
<comment type="caution">
    <text evidence="1">The sequence shown here is derived from an EMBL/GenBank/DDBJ whole genome shotgun (WGS) entry which is preliminary data.</text>
</comment>
<dbReference type="Pfam" id="PF09523">
    <property type="entry name" value="DUF2390"/>
    <property type="match status" value="1"/>
</dbReference>
<dbReference type="NCBIfam" id="TIGR02444">
    <property type="entry name" value="TIGR02444 family protein"/>
    <property type="match status" value="1"/>
</dbReference>
<organism evidence="1 2">
    <name type="scientific">Bowmanella dokdonensis</name>
    <dbReference type="NCBI Taxonomy" id="751969"/>
    <lineage>
        <taxon>Bacteria</taxon>
        <taxon>Pseudomonadati</taxon>
        <taxon>Pseudomonadota</taxon>
        <taxon>Gammaproteobacteria</taxon>
        <taxon>Alteromonadales</taxon>
        <taxon>Alteromonadaceae</taxon>
        <taxon>Bowmanella</taxon>
    </lineage>
</organism>
<gene>
    <name evidence="1" type="ORF">J0A66_00230</name>
</gene>
<dbReference type="RefSeq" id="WP_206571761.1">
    <property type="nucleotide sequence ID" value="NZ_JAFKCV010000001.1"/>
</dbReference>
<name>A0A939IPP1_9ALTE</name>
<dbReference type="InterPro" id="IPR012659">
    <property type="entry name" value="CHP02444"/>
</dbReference>
<keyword evidence="2" id="KW-1185">Reference proteome</keyword>
<reference evidence="1" key="1">
    <citation type="submission" date="2021-03" db="EMBL/GenBank/DDBJ databases">
        <title>novel species isolated from a fishpond in China.</title>
        <authorList>
            <person name="Lu H."/>
            <person name="Cai Z."/>
        </authorList>
    </citation>
    <scope>NUCLEOTIDE SEQUENCE</scope>
    <source>
        <strain evidence="1">JCM 30855</strain>
    </source>
</reference>
<accession>A0A939IPP1</accession>
<protein>
    <submittedName>
        <fullName evidence="1">TIGR02444 family protein</fullName>
    </submittedName>
</protein>
<proteinExistence type="predicted"/>
<evidence type="ECO:0000313" key="1">
    <source>
        <dbReference type="EMBL" id="MBN7823636.1"/>
    </source>
</evidence>